<dbReference type="GO" id="GO:0032040">
    <property type="term" value="C:small-subunit processome"/>
    <property type="evidence" value="ECO:0007669"/>
    <property type="project" value="InterPro"/>
</dbReference>
<protein>
    <submittedName>
        <fullName evidence="10">U3 small nucleolar RNA-associated protein 13</fullName>
    </submittedName>
</protein>
<evidence type="ECO:0000256" key="4">
    <source>
        <dbReference type="ARBA" id="ARBA00022980"/>
    </source>
</evidence>
<dbReference type="GeneID" id="40319988"/>
<dbReference type="EMBL" id="MKKU01000427">
    <property type="protein sequence ID" value="RNF12989.1"/>
    <property type="molecule type" value="Genomic_DNA"/>
</dbReference>
<dbReference type="Proteomes" id="UP000284403">
    <property type="component" value="Unassembled WGS sequence"/>
</dbReference>
<dbReference type="GO" id="GO:0005840">
    <property type="term" value="C:ribosome"/>
    <property type="evidence" value="ECO:0007669"/>
    <property type="project" value="UniProtKB-KW"/>
</dbReference>
<evidence type="ECO:0000256" key="8">
    <source>
        <dbReference type="SAM" id="MobiDB-lite"/>
    </source>
</evidence>
<keyword evidence="6" id="KW-0687">Ribonucleoprotein</keyword>
<dbReference type="InterPro" id="IPR013934">
    <property type="entry name" value="Utp13_C"/>
</dbReference>
<feature type="compositionally biased region" description="Basic and acidic residues" evidence="8">
    <location>
        <begin position="115"/>
        <end position="130"/>
    </location>
</feature>
<keyword evidence="4" id="KW-0689">Ribosomal protein</keyword>
<feature type="compositionally biased region" description="Polar residues" evidence="8">
    <location>
        <begin position="135"/>
        <end position="145"/>
    </location>
</feature>
<dbReference type="PRINTS" id="PR00320">
    <property type="entry name" value="GPROTEINBRPT"/>
</dbReference>
<gene>
    <name evidence="10" type="ORF">Tco025E_06377</name>
</gene>
<dbReference type="AlphaFoldDB" id="A0A422P5J6"/>
<feature type="repeat" description="WD" evidence="7">
    <location>
        <begin position="199"/>
        <end position="240"/>
    </location>
</feature>
<dbReference type="Gene3D" id="2.130.10.10">
    <property type="entry name" value="YVTN repeat-like/Quinoprotein amine dehydrogenase"/>
    <property type="match status" value="3"/>
</dbReference>
<dbReference type="PROSITE" id="PS00678">
    <property type="entry name" value="WD_REPEATS_1"/>
    <property type="match status" value="1"/>
</dbReference>
<feature type="repeat" description="WD" evidence="7">
    <location>
        <begin position="532"/>
        <end position="568"/>
    </location>
</feature>
<keyword evidence="11" id="KW-1185">Reference proteome</keyword>
<feature type="region of interest" description="Disordered" evidence="8">
    <location>
        <begin position="93"/>
        <end position="147"/>
    </location>
</feature>
<sequence>MEGKNCFRTRWSQSPLYSGGNVASLQLPAPRGVSSASLSSSASASAPGEEGLVMACGDTVNVLRASTGELLASYKLPLEDVILRVDAVSIMPRDESTPGTANCVAGNGKKRRLDKAKEETKAAEGNDSDLRNPSLDPSPTASAPSGSYIAVGTRTLQVYVLRLDRIHEEGEAKDTASPVTPSTSHSEDFSCALTPLRSWTAAQQAIAVVQFTFSGRYLVSGSTDGGVKVWDVFNHHLTHNLRIPSASLVHSVYVDPTEKLLCVASFEGHVAVFDFVGKTLITHGHPHVSAVEALCLTPNNEHLFSIGRDRKLVICAVDSPKLEEVRSFVVKEHVTSAVFESPFRLHVGAVDGTLATYRVGVTEPLRLARRMRGHSVGADGPADDEGAIRSLLVAQSPKGMQEAGPLYGLLDDGNSSSLYAADAAFNISLLRPDAAGSGYSAASTLVGFLDQVLDLKPFPPGFPFQRVVVTNSRDVRCYPTSGCFSSQTLRGHEDIVLTCAVSADAGVIATAGKDREIRFWSTATWETVAIGRGGHEADITAIAFNAKQSESFMALFSVGADENLRLWDAGVHVVPALPHAGTAAKPPTAATPVVFAHRSGINAAHEGSIHAVAVAPNDQYLATAGKDKNVHLWNFTGKKLFREASLKGHRRAVSSLSFSPSDRVLASASNDGSIRLWSLISLTCVKALQVDRSPVLQVAFFNGGTQLVTGNAEGVLRVWAIAESEVVWSGETHEGGVWALSVVEQVHESVLLLSGSADGVLVATEDYTSEEAERVRSERHDAILQEQELANALRKGQYTEAFMLALRLNHPRNLRQVIMRWSVKDPQECEASLCRSILPSLSEEQLLRLLQFTREWVTNARYCGVASLVMHSVLAAYHFTALAAMPAVRSILEALLAYMQRHSQRLHEVLRRTYYIDYVTRSLGPLTLTTEPPFLRAAANVDGVPQKRQRSAEAV</sequence>
<dbReference type="InterPro" id="IPR036322">
    <property type="entry name" value="WD40_repeat_dom_sf"/>
</dbReference>
<dbReference type="InterPro" id="IPR015943">
    <property type="entry name" value="WD40/YVTN_repeat-like_dom_sf"/>
</dbReference>
<evidence type="ECO:0000256" key="3">
    <source>
        <dbReference type="ARBA" id="ARBA00022737"/>
    </source>
</evidence>
<dbReference type="RefSeq" id="XP_029226651.1">
    <property type="nucleotide sequence ID" value="XM_029373254.1"/>
</dbReference>
<keyword evidence="3" id="KW-0677">Repeat</keyword>
<feature type="repeat" description="WD" evidence="7">
    <location>
        <begin position="688"/>
        <end position="729"/>
    </location>
</feature>
<dbReference type="SUPFAM" id="SSF50998">
    <property type="entry name" value="Quinoprotein alcohol dehydrogenase-like"/>
    <property type="match status" value="1"/>
</dbReference>
<name>A0A422P5J6_9TRYP</name>
<dbReference type="InterPro" id="IPR020472">
    <property type="entry name" value="WD40_PAC1"/>
</dbReference>
<comment type="subcellular location">
    <subcellularLocation>
        <location evidence="1">Nucleus</location>
        <location evidence="1">Nucleolus</location>
    </subcellularLocation>
</comment>
<dbReference type="SUPFAM" id="SSF50978">
    <property type="entry name" value="WD40 repeat-like"/>
    <property type="match status" value="1"/>
</dbReference>
<keyword evidence="5" id="KW-0539">Nucleus</keyword>
<evidence type="ECO:0000313" key="10">
    <source>
        <dbReference type="EMBL" id="RNF12989.1"/>
    </source>
</evidence>
<evidence type="ECO:0000256" key="2">
    <source>
        <dbReference type="ARBA" id="ARBA00022574"/>
    </source>
</evidence>
<dbReference type="PANTHER" id="PTHR19854">
    <property type="entry name" value="TRANSDUCIN BETA-LIKE 3"/>
    <property type="match status" value="1"/>
</dbReference>
<evidence type="ECO:0000313" key="11">
    <source>
        <dbReference type="Proteomes" id="UP000284403"/>
    </source>
</evidence>
<dbReference type="InterPro" id="IPR011047">
    <property type="entry name" value="Quinoprotein_ADH-like_sf"/>
</dbReference>
<feature type="repeat" description="WD" evidence="7">
    <location>
        <begin position="489"/>
        <end position="530"/>
    </location>
</feature>
<evidence type="ECO:0000256" key="6">
    <source>
        <dbReference type="ARBA" id="ARBA00023274"/>
    </source>
</evidence>
<dbReference type="PROSITE" id="PS50082">
    <property type="entry name" value="WD_REPEATS_2"/>
    <property type="match status" value="6"/>
</dbReference>
<dbReference type="GO" id="GO:0030686">
    <property type="term" value="C:90S preribosome"/>
    <property type="evidence" value="ECO:0007669"/>
    <property type="project" value="TreeGrafter"/>
</dbReference>
<dbReference type="GO" id="GO:0000480">
    <property type="term" value="P:endonucleolytic cleavage in 5'-ETS of tricistronic rRNA transcript (SSU-rRNA, 5.8S rRNA, LSU-rRNA)"/>
    <property type="evidence" value="ECO:0007669"/>
    <property type="project" value="TreeGrafter"/>
</dbReference>
<dbReference type="Pfam" id="PF08625">
    <property type="entry name" value="Utp13"/>
    <property type="match status" value="1"/>
</dbReference>
<dbReference type="GO" id="GO:0000472">
    <property type="term" value="P:endonucleolytic cleavage to generate mature 5'-end of SSU-rRNA from (SSU-rRNA, 5.8S rRNA, LSU-rRNA)"/>
    <property type="evidence" value="ECO:0007669"/>
    <property type="project" value="TreeGrafter"/>
</dbReference>
<dbReference type="Pfam" id="PF00400">
    <property type="entry name" value="WD40"/>
    <property type="match status" value="4"/>
</dbReference>
<dbReference type="PANTHER" id="PTHR19854:SF15">
    <property type="entry name" value="TRANSDUCIN BETA-LIKE PROTEIN 3"/>
    <property type="match status" value="1"/>
</dbReference>
<dbReference type="GO" id="GO:0034511">
    <property type="term" value="F:U3 snoRNA binding"/>
    <property type="evidence" value="ECO:0007669"/>
    <property type="project" value="TreeGrafter"/>
</dbReference>
<proteinExistence type="predicted"/>
<feature type="domain" description="U3 small nucleolar RNA-associated protein 13 C-terminal" evidence="9">
    <location>
        <begin position="786"/>
        <end position="922"/>
    </location>
</feature>
<evidence type="ECO:0000256" key="1">
    <source>
        <dbReference type="ARBA" id="ARBA00004604"/>
    </source>
</evidence>
<accession>A0A422P5J6</accession>
<comment type="caution">
    <text evidence="10">The sequence shown here is derived from an EMBL/GenBank/DDBJ whole genome shotgun (WGS) entry which is preliminary data.</text>
</comment>
<evidence type="ECO:0000256" key="7">
    <source>
        <dbReference type="PROSITE-ProRule" id="PRU00221"/>
    </source>
</evidence>
<dbReference type="InterPro" id="IPR001680">
    <property type="entry name" value="WD40_rpt"/>
</dbReference>
<reference evidence="10 11" key="1">
    <citation type="journal article" date="2018" name="BMC Genomics">
        <title>Genomic comparison of Trypanosoma conorhini and Trypanosoma rangeli to Trypanosoma cruzi strains of high and low virulence.</title>
        <authorList>
            <person name="Bradwell K.R."/>
            <person name="Koparde V.N."/>
            <person name="Matveyev A.V."/>
            <person name="Serrano M.G."/>
            <person name="Alves J.M."/>
            <person name="Parikh H."/>
            <person name="Huang B."/>
            <person name="Lee V."/>
            <person name="Espinosa-Alvarez O."/>
            <person name="Ortiz P.A."/>
            <person name="Costa-Martins A.G."/>
            <person name="Teixeira M.M."/>
            <person name="Buck G.A."/>
        </authorList>
    </citation>
    <scope>NUCLEOTIDE SEQUENCE [LARGE SCALE GENOMIC DNA]</scope>
    <source>
        <strain evidence="10 11">025E</strain>
    </source>
</reference>
<evidence type="ECO:0000259" key="9">
    <source>
        <dbReference type="Pfam" id="PF08625"/>
    </source>
</evidence>
<dbReference type="CDD" id="cd00200">
    <property type="entry name" value="WD40"/>
    <property type="match status" value="1"/>
</dbReference>
<dbReference type="OrthoDB" id="5414888at2759"/>
<organism evidence="10 11">
    <name type="scientific">Trypanosoma conorhini</name>
    <dbReference type="NCBI Taxonomy" id="83891"/>
    <lineage>
        <taxon>Eukaryota</taxon>
        <taxon>Discoba</taxon>
        <taxon>Euglenozoa</taxon>
        <taxon>Kinetoplastea</taxon>
        <taxon>Metakinetoplastina</taxon>
        <taxon>Trypanosomatida</taxon>
        <taxon>Trypanosomatidae</taxon>
        <taxon>Trypanosoma</taxon>
    </lineage>
</organism>
<evidence type="ECO:0000256" key="5">
    <source>
        <dbReference type="ARBA" id="ARBA00023242"/>
    </source>
</evidence>
<dbReference type="InterPro" id="IPR019775">
    <property type="entry name" value="WD40_repeat_CS"/>
</dbReference>
<dbReference type="SMART" id="SM00320">
    <property type="entry name" value="WD40"/>
    <property type="match status" value="9"/>
</dbReference>
<feature type="repeat" description="WD" evidence="7">
    <location>
        <begin position="602"/>
        <end position="643"/>
    </location>
</feature>
<keyword evidence="2 7" id="KW-0853">WD repeat</keyword>
<feature type="repeat" description="WD" evidence="7">
    <location>
        <begin position="646"/>
        <end position="687"/>
    </location>
</feature>
<dbReference type="PROSITE" id="PS50294">
    <property type="entry name" value="WD_REPEATS_REGION"/>
    <property type="match status" value="4"/>
</dbReference>